<evidence type="ECO:0000313" key="6">
    <source>
        <dbReference type="Proteomes" id="UP000681340"/>
    </source>
</evidence>
<dbReference type="GO" id="GO:0004553">
    <property type="term" value="F:hydrolase activity, hydrolyzing O-glycosyl compounds"/>
    <property type="evidence" value="ECO:0007669"/>
    <property type="project" value="InterPro"/>
</dbReference>
<dbReference type="InterPro" id="IPR003610">
    <property type="entry name" value="CBM5/12"/>
</dbReference>
<sequence>MPRHSAPQQPTWLRPRLVVAFVVATAGLVTAVWLPTRNDSADAAERNRSTDRLSRSLPAFADDFSGRRGSTVDPGKWALRTDRAGDGVQFSQSVRNARLDGRGNLVIVLRGEDRDAFSTARLYTRGTLRGTTGHVEARIKAPAGEGLRPTFELVSATRTNTGALDVLGEPVTDDGFHTYAVDWKPGEVTFSVDGRQVRQETLRNVDTGQPFRLALSLTVGDNRRDADLPARMVVDSVSFSGADASAEPPATTPPTSEAPTTPPTTPPATEPTDAPTSEPPTSEPTTAPTTTPPPATSAPAPPAPAAAEWAPFTDYVAGQLVTFKKVEYQVLETHTSLPGWEPTALPALFKKI</sequence>
<reference evidence="5" key="1">
    <citation type="submission" date="2021-03" db="EMBL/GenBank/DDBJ databases">
        <title>Whole genome shotgun sequence of Actinoplanes auranticolor NBRC 12245.</title>
        <authorList>
            <person name="Komaki H."/>
            <person name="Tamura T."/>
        </authorList>
    </citation>
    <scope>NUCLEOTIDE SEQUENCE</scope>
    <source>
        <strain evidence="5">NBRC 12245</strain>
    </source>
</reference>
<dbReference type="SUPFAM" id="SSF51055">
    <property type="entry name" value="Carbohydrate binding domain"/>
    <property type="match status" value="1"/>
</dbReference>
<dbReference type="Gene3D" id="2.60.120.200">
    <property type="match status" value="2"/>
</dbReference>
<evidence type="ECO:0000256" key="3">
    <source>
        <dbReference type="SAM" id="MobiDB-lite"/>
    </source>
</evidence>
<comment type="caution">
    <text evidence="5">The sequence shown here is derived from an EMBL/GenBank/DDBJ whole genome shotgun (WGS) entry which is preliminary data.</text>
</comment>
<feature type="compositionally biased region" description="Pro residues" evidence="3">
    <location>
        <begin position="260"/>
        <end position="269"/>
    </location>
</feature>
<dbReference type="GO" id="GO:0030246">
    <property type="term" value="F:carbohydrate binding"/>
    <property type="evidence" value="ECO:0007669"/>
    <property type="project" value="InterPro"/>
</dbReference>
<feature type="domain" description="GH16" evidence="4">
    <location>
        <begin position="50"/>
        <end position="245"/>
    </location>
</feature>
<dbReference type="RefSeq" id="WP_212991150.1">
    <property type="nucleotide sequence ID" value="NZ_BAABEA010000002.1"/>
</dbReference>
<proteinExistence type="inferred from homology"/>
<feature type="compositionally biased region" description="Pro residues" evidence="3">
    <location>
        <begin position="290"/>
        <end position="304"/>
    </location>
</feature>
<dbReference type="Pfam" id="PF00722">
    <property type="entry name" value="Glyco_hydro_16"/>
    <property type="match status" value="1"/>
</dbReference>
<dbReference type="InterPro" id="IPR000757">
    <property type="entry name" value="Beta-glucanase-like"/>
</dbReference>
<evidence type="ECO:0000313" key="5">
    <source>
        <dbReference type="EMBL" id="GIM72681.1"/>
    </source>
</evidence>
<dbReference type="InterPro" id="IPR050546">
    <property type="entry name" value="Glycosyl_Hydrlase_16"/>
</dbReference>
<feature type="compositionally biased region" description="Low complexity" evidence="3">
    <location>
        <begin position="242"/>
        <end position="259"/>
    </location>
</feature>
<dbReference type="PANTHER" id="PTHR10963:SF55">
    <property type="entry name" value="GLYCOSIDE HYDROLASE FAMILY 16 PROTEIN"/>
    <property type="match status" value="1"/>
</dbReference>
<dbReference type="GO" id="GO:0005576">
    <property type="term" value="C:extracellular region"/>
    <property type="evidence" value="ECO:0007669"/>
    <property type="project" value="InterPro"/>
</dbReference>
<dbReference type="AlphaFoldDB" id="A0A919SJ55"/>
<keyword evidence="6" id="KW-1185">Reference proteome</keyword>
<dbReference type="SUPFAM" id="SSF49899">
    <property type="entry name" value="Concanavalin A-like lectins/glucanases"/>
    <property type="match status" value="1"/>
</dbReference>
<organism evidence="5 6">
    <name type="scientific">Actinoplanes auranticolor</name>
    <dbReference type="NCBI Taxonomy" id="47988"/>
    <lineage>
        <taxon>Bacteria</taxon>
        <taxon>Bacillati</taxon>
        <taxon>Actinomycetota</taxon>
        <taxon>Actinomycetes</taxon>
        <taxon>Micromonosporales</taxon>
        <taxon>Micromonosporaceae</taxon>
        <taxon>Actinoplanes</taxon>
    </lineage>
</organism>
<evidence type="ECO:0000256" key="1">
    <source>
        <dbReference type="ARBA" id="ARBA00006865"/>
    </source>
</evidence>
<dbReference type="GO" id="GO:0005975">
    <property type="term" value="P:carbohydrate metabolic process"/>
    <property type="evidence" value="ECO:0007669"/>
    <property type="project" value="InterPro"/>
</dbReference>
<name>A0A919SJ55_9ACTN</name>
<dbReference type="InterPro" id="IPR013320">
    <property type="entry name" value="ConA-like_dom_sf"/>
</dbReference>
<dbReference type="PROSITE" id="PS51762">
    <property type="entry name" value="GH16_2"/>
    <property type="match status" value="1"/>
</dbReference>
<feature type="region of interest" description="Disordered" evidence="3">
    <location>
        <begin position="241"/>
        <end position="305"/>
    </location>
</feature>
<evidence type="ECO:0000256" key="2">
    <source>
        <dbReference type="ARBA" id="ARBA00022801"/>
    </source>
</evidence>
<dbReference type="PANTHER" id="PTHR10963">
    <property type="entry name" value="GLYCOSYL HYDROLASE-RELATED"/>
    <property type="match status" value="1"/>
</dbReference>
<dbReference type="InterPro" id="IPR036573">
    <property type="entry name" value="CBM_sf_5/12"/>
</dbReference>
<dbReference type="CDD" id="cd12214">
    <property type="entry name" value="ChiA1_BD"/>
    <property type="match status" value="1"/>
</dbReference>
<dbReference type="EMBL" id="BOQL01000042">
    <property type="protein sequence ID" value="GIM72681.1"/>
    <property type="molecule type" value="Genomic_DNA"/>
</dbReference>
<dbReference type="Pfam" id="PF02839">
    <property type="entry name" value="CBM_5_12"/>
    <property type="match status" value="1"/>
</dbReference>
<dbReference type="Gene3D" id="2.10.10.20">
    <property type="entry name" value="Carbohydrate-binding module superfamily 5/12"/>
    <property type="match status" value="1"/>
</dbReference>
<gene>
    <name evidence="5" type="ORF">Aau02nite_52200</name>
</gene>
<dbReference type="Proteomes" id="UP000681340">
    <property type="component" value="Unassembled WGS sequence"/>
</dbReference>
<protein>
    <recommendedName>
        <fullName evidence="4">GH16 domain-containing protein</fullName>
    </recommendedName>
</protein>
<evidence type="ECO:0000259" key="4">
    <source>
        <dbReference type="PROSITE" id="PS51762"/>
    </source>
</evidence>
<keyword evidence="2" id="KW-0378">Hydrolase</keyword>
<accession>A0A919SJ55</accession>
<comment type="similarity">
    <text evidence="1">Belongs to the glycosyl hydrolase 16 family.</text>
</comment>